<feature type="region of interest" description="Disordered" evidence="1">
    <location>
        <begin position="304"/>
        <end position="328"/>
    </location>
</feature>
<reference evidence="4" key="1">
    <citation type="submission" date="2014-05" db="EMBL/GenBank/DDBJ databases">
        <authorList>
            <person name="Chronopoulou M."/>
        </authorList>
    </citation>
    <scope>NUCLEOTIDE SEQUENCE</scope>
    <source>
        <tissue evidence="4">Whole organism</tissue>
    </source>
</reference>
<name>A0A0K2TT99_LEPSM</name>
<dbReference type="PRINTS" id="PR00838">
    <property type="entry name" value="V5ALLERGEN"/>
</dbReference>
<sequence>MMMKVWTMSLTHVVIMVSFIVNNVNGNNSYCRISPQHTMCRYQGINSKCGNVISREVMSQAERNEIVNLHNQARSKVALGKETRGRNGPQPPAANMFELVWDNELANVAQRWADQCRFGHDSNRDVDRFRVGQNVHISYETGSFIDPNHVDWRKAVVSFYDEVALLDNKNVQSYKFDHSTGHYTQMVWSSTNKIGCGKIVYRKGKTLNKYLVCNYGAAGNILNTPMYRIGSSCSACPFGCAGKGLCSAPRGNMMSGGGFNSKPANNLFTNNNNPIVPTLNFNFPNHFNPQNLPQLQSPITSLISSGSPHITSNNNPSMSNIPPSSTSLNRPLRPQSGFNPFMGLTNAFKKPSQTFLRPQSPFGGMIGFLNLNNMPFNFGNIRFP</sequence>
<accession>A0A0K2TT99</accession>
<dbReference type="InterPro" id="IPR001283">
    <property type="entry name" value="CRISP-related"/>
</dbReference>
<dbReference type="Pfam" id="PF00188">
    <property type="entry name" value="CAP"/>
    <property type="match status" value="1"/>
</dbReference>
<dbReference type="PRINTS" id="PR00837">
    <property type="entry name" value="V5TPXLIKE"/>
</dbReference>
<organism evidence="4">
    <name type="scientific">Lepeophtheirus salmonis</name>
    <name type="common">Salmon louse</name>
    <name type="synonym">Caligus salmonis</name>
    <dbReference type="NCBI Taxonomy" id="72036"/>
    <lineage>
        <taxon>Eukaryota</taxon>
        <taxon>Metazoa</taxon>
        <taxon>Ecdysozoa</taxon>
        <taxon>Arthropoda</taxon>
        <taxon>Crustacea</taxon>
        <taxon>Multicrustacea</taxon>
        <taxon>Hexanauplia</taxon>
        <taxon>Copepoda</taxon>
        <taxon>Siphonostomatoida</taxon>
        <taxon>Caligidae</taxon>
        <taxon>Lepeophtheirus</taxon>
    </lineage>
</organism>
<feature type="compositionally biased region" description="Low complexity" evidence="1">
    <location>
        <begin position="310"/>
        <end position="327"/>
    </location>
</feature>
<evidence type="ECO:0000256" key="2">
    <source>
        <dbReference type="SAM" id="SignalP"/>
    </source>
</evidence>
<dbReference type="GO" id="GO:0005576">
    <property type="term" value="C:extracellular region"/>
    <property type="evidence" value="ECO:0007669"/>
    <property type="project" value="InterPro"/>
</dbReference>
<evidence type="ECO:0000256" key="1">
    <source>
        <dbReference type="SAM" id="MobiDB-lite"/>
    </source>
</evidence>
<dbReference type="SUPFAM" id="SSF55797">
    <property type="entry name" value="PR-1-like"/>
    <property type="match status" value="1"/>
</dbReference>
<dbReference type="SMART" id="SM00198">
    <property type="entry name" value="SCP"/>
    <property type="match status" value="1"/>
</dbReference>
<dbReference type="InterPro" id="IPR018244">
    <property type="entry name" value="Allrgn_V5/Tpx1_CS"/>
</dbReference>
<dbReference type="OMA" id="DSHNTIR"/>
<protein>
    <recommendedName>
        <fullName evidence="3">SCP domain-containing protein</fullName>
    </recommendedName>
</protein>
<feature type="domain" description="SCP" evidence="3">
    <location>
        <begin position="61"/>
        <end position="223"/>
    </location>
</feature>
<dbReference type="AlphaFoldDB" id="A0A0K2TT99"/>
<dbReference type="PROSITE" id="PS01010">
    <property type="entry name" value="CRISP_2"/>
    <property type="match status" value="1"/>
</dbReference>
<evidence type="ECO:0000259" key="3">
    <source>
        <dbReference type="SMART" id="SM00198"/>
    </source>
</evidence>
<dbReference type="PROSITE" id="PS01009">
    <property type="entry name" value="CRISP_1"/>
    <property type="match status" value="1"/>
</dbReference>
<dbReference type="EMBL" id="HACA01011270">
    <property type="protein sequence ID" value="CDW28631.1"/>
    <property type="molecule type" value="Transcribed_RNA"/>
</dbReference>
<dbReference type="Gene3D" id="3.40.33.10">
    <property type="entry name" value="CAP"/>
    <property type="match status" value="1"/>
</dbReference>
<dbReference type="InterPro" id="IPR002413">
    <property type="entry name" value="V5_allergen-like"/>
</dbReference>
<dbReference type="CDD" id="cd05380">
    <property type="entry name" value="CAP_euk"/>
    <property type="match status" value="1"/>
</dbReference>
<dbReference type="InterPro" id="IPR014044">
    <property type="entry name" value="CAP_dom"/>
</dbReference>
<feature type="chain" id="PRO_5005488138" description="SCP domain-containing protein" evidence="2">
    <location>
        <begin position="27"/>
        <end position="384"/>
    </location>
</feature>
<dbReference type="PANTHER" id="PTHR10334">
    <property type="entry name" value="CYSTEINE-RICH SECRETORY PROTEIN-RELATED"/>
    <property type="match status" value="1"/>
</dbReference>
<dbReference type="OrthoDB" id="414826at2759"/>
<keyword evidence="2" id="KW-0732">Signal</keyword>
<proteinExistence type="predicted"/>
<feature type="signal peptide" evidence="2">
    <location>
        <begin position="1"/>
        <end position="26"/>
    </location>
</feature>
<evidence type="ECO:0000313" key="4">
    <source>
        <dbReference type="EMBL" id="CDW28631.1"/>
    </source>
</evidence>
<dbReference type="InterPro" id="IPR035940">
    <property type="entry name" value="CAP_sf"/>
</dbReference>